<feature type="non-terminal residue" evidence="1">
    <location>
        <position position="1"/>
    </location>
</feature>
<dbReference type="InterPro" id="IPR036894">
    <property type="entry name" value="YbaB-like_sf"/>
</dbReference>
<protein>
    <recommendedName>
        <fullName evidence="2">YbaB/EbfC family nucleoid-associated protein</fullName>
    </recommendedName>
</protein>
<gene>
    <name evidence="1" type="ORF">METZ01_LOCUS363612</name>
</gene>
<dbReference type="EMBL" id="UINC01129987">
    <property type="protein sequence ID" value="SVD10758.1"/>
    <property type="molecule type" value="Genomic_DNA"/>
</dbReference>
<evidence type="ECO:0000313" key="1">
    <source>
        <dbReference type="EMBL" id="SVD10758.1"/>
    </source>
</evidence>
<dbReference type="Gene3D" id="3.30.1310.10">
    <property type="entry name" value="Nucleoid-associated protein YbaB-like domain"/>
    <property type="match status" value="1"/>
</dbReference>
<organism evidence="1">
    <name type="scientific">marine metagenome</name>
    <dbReference type="NCBI Taxonomy" id="408172"/>
    <lineage>
        <taxon>unclassified sequences</taxon>
        <taxon>metagenomes</taxon>
        <taxon>ecological metagenomes</taxon>
    </lineage>
</organism>
<name>A0A382SNK7_9ZZZZ</name>
<sequence length="37" mass="3903">QDLVVAAINEASRRVDEEIQQKLGGIMGGMSLPGMMG</sequence>
<dbReference type="GO" id="GO:0003677">
    <property type="term" value="F:DNA binding"/>
    <property type="evidence" value="ECO:0007669"/>
    <property type="project" value="InterPro"/>
</dbReference>
<dbReference type="SUPFAM" id="SSF82607">
    <property type="entry name" value="YbaB-like"/>
    <property type="match status" value="1"/>
</dbReference>
<accession>A0A382SNK7</accession>
<proteinExistence type="predicted"/>
<dbReference type="AlphaFoldDB" id="A0A382SNK7"/>
<dbReference type="InterPro" id="IPR004401">
    <property type="entry name" value="YbaB/EbfC"/>
</dbReference>
<dbReference type="Pfam" id="PF02575">
    <property type="entry name" value="YbaB_DNA_bd"/>
    <property type="match status" value="1"/>
</dbReference>
<evidence type="ECO:0008006" key="2">
    <source>
        <dbReference type="Google" id="ProtNLM"/>
    </source>
</evidence>
<reference evidence="1" key="1">
    <citation type="submission" date="2018-05" db="EMBL/GenBank/DDBJ databases">
        <authorList>
            <person name="Lanie J.A."/>
            <person name="Ng W.-L."/>
            <person name="Kazmierczak K.M."/>
            <person name="Andrzejewski T.M."/>
            <person name="Davidsen T.M."/>
            <person name="Wayne K.J."/>
            <person name="Tettelin H."/>
            <person name="Glass J.I."/>
            <person name="Rusch D."/>
            <person name="Podicherti R."/>
            <person name="Tsui H.-C.T."/>
            <person name="Winkler M.E."/>
        </authorList>
    </citation>
    <scope>NUCLEOTIDE SEQUENCE</scope>
</reference>